<dbReference type="EMBL" id="MEYV01000017">
    <property type="protein sequence ID" value="OGD39854.1"/>
    <property type="molecule type" value="Genomic_DNA"/>
</dbReference>
<evidence type="ECO:0000313" key="7">
    <source>
        <dbReference type="Proteomes" id="UP000177197"/>
    </source>
</evidence>
<comment type="caution">
    <text evidence="6">The sequence shown here is derived from an EMBL/GenBank/DDBJ whole genome shotgun (WGS) entry which is preliminary data.</text>
</comment>
<evidence type="ECO:0000256" key="4">
    <source>
        <dbReference type="ARBA" id="ARBA00023136"/>
    </source>
</evidence>
<evidence type="ECO:0000313" key="6">
    <source>
        <dbReference type="EMBL" id="OGD39854.1"/>
    </source>
</evidence>
<feature type="transmembrane region" description="Helical" evidence="5">
    <location>
        <begin position="21"/>
        <end position="38"/>
    </location>
</feature>
<feature type="transmembrane region" description="Helical" evidence="5">
    <location>
        <begin position="44"/>
        <end position="64"/>
    </location>
</feature>
<evidence type="ECO:0000256" key="2">
    <source>
        <dbReference type="ARBA" id="ARBA00022692"/>
    </source>
</evidence>
<dbReference type="InterPro" id="IPR008217">
    <property type="entry name" value="Ccc1_fam"/>
</dbReference>
<dbReference type="PANTHER" id="PTHR31851">
    <property type="entry name" value="FE(2+)/MN(2+) TRANSPORTER PCL1"/>
    <property type="match status" value="1"/>
</dbReference>
<evidence type="ECO:0000256" key="1">
    <source>
        <dbReference type="ARBA" id="ARBA00004127"/>
    </source>
</evidence>
<organism evidence="6 7">
    <name type="scientific">Candidatus Azambacteria bacterium RIFCSPLOWO2_02_FULL_44_14</name>
    <dbReference type="NCBI Taxonomy" id="1797306"/>
    <lineage>
        <taxon>Bacteria</taxon>
        <taxon>Candidatus Azamiibacteriota</taxon>
    </lineage>
</organism>
<feature type="transmembrane region" description="Helical" evidence="5">
    <location>
        <begin position="85"/>
        <end position="106"/>
    </location>
</feature>
<accession>A0A1F5CAI2</accession>
<gene>
    <name evidence="6" type="ORF">A3I30_00400</name>
</gene>
<keyword evidence="4 5" id="KW-0472">Membrane</keyword>
<dbReference type="Proteomes" id="UP000177197">
    <property type="component" value="Unassembled WGS sequence"/>
</dbReference>
<feature type="transmembrane region" description="Helical" evidence="5">
    <location>
        <begin position="146"/>
        <end position="167"/>
    </location>
</feature>
<sequence length="169" mass="18209">MNFKKPSVLILRNFVFGVEDSLASTLGLVSGVAVAGLGRSEILITGTILIFVESFSMGIGSLLSEHMAEEYSKQAVVSMRRSARGAVAMFVSYFISGFIPLFPYIVMGVNSAFWVSIAASLLTLFFLGTINARLSSLKIWHNSFEMLLIGGIAMVVGIIVGISANLLKY</sequence>
<dbReference type="GO" id="GO:0005384">
    <property type="term" value="F:manganese ion transmembrane transporter activity"/>
    <property type="evidence" value="ECO:0007669"/>
    <property type="project" value="InterPro"/>
</dbReference>
<dbReference type="GO" id="GO:0030026">
    <property type="term" value="P:intracellular manganese ion homeostasis"/>
    <property type="evidence" value="ECO:0007669"/>
    <property type="project" value="InterPro"/>
</dbReference>
<name>A0A1F5CAI2_9BACT</name>
<feature type="transmembrane region" description="Helical" evidence="5">
    <location>
        <begin position="112"/>
        <end position="134"/>
    </location>
</feature>
<dbReference type="Pfam" id="PF01988">
    <property type="entry name" value="VIT1"/>
    <property type="match status" value="1"/>
</dbReference>
<keyword evidence="3 5" id="KW-1133">Transmembrane helix</keyword>
<evidence type="ECO:0000256" key="3">
    <source>
        <dbReference type="ARBA" id="ARBA00022989"/>
    </source>
</evidence>
<comment type="subcellular location">
    <subcellularLocation>
        <location evidence="1">Endomembrane system</location>
        <topology evidence="1">Multi-pass membrane protein</topology>
    </subcellularLocation>
</comment>
<proteinExistence type="predicted"/>
<dbReference type="GO" id="GO:0012505">
    <property type="term" value="C:endomembrane system"/>
    <property type="evidence" value="ECO:0007669"/>
    <property type="project" value="UniProtKB-SubCell"/>
</dbReference>
<evidence type="ECO:0008006" key="8">
    <source>
        <dbReference type="Google" id="ProtNLM"/>
    </source>
</evidence>
<dbReference type="AlphaFoldDB" id="A0A1F5CAI2"/>
<evidence type="ECO:0000256" key="5">
    <source>
        <dbReference type="SAM" id="Phobius"/>
    </source>
</evidence>
<protein>
    <recommendedName>
        <fullName evidence="8">VIT family protein</fullName>
    </recommendedName>
</protein>
<keyword evidence="2 5" id="KW-0812">Transmembrane</keyword>
<reference evidence="6 7" key="1">
    <citation type="journal article" date="2016" name="Nat. Commun.">
        <title>Thousands of microbial genomes shed light on interconnected biogeochemical processes in an aquifer system.</title>
        <authorList>
            <person name="Anantharaman K."/>
            <person name="Brown C.T."/>
            <person name="Hug L.A."/>
            <person name="Sharon I."/>
            <person name="Castelle C.J."/>
            <person name="Probst A.J."/>
            <person name="Thomas B.C."/>
            <person name="Singh A."/>
            <person name="Wilkins M.J."/>
            <person name="Karaoz U."/>
            <person name="Brodie E.L."/>
            <person name="Williams K.H."/>
            <person name="Hubbard S.S."/>
            <person name="Banfield J.F."/>
        </authorList>
    </citation>
    <scope>NUCLEOTIDE SEQUENCE [LARGE SCALE GENOMIC DNA]</scope>
</reference>